<dbReference type="PANTHER" id="PTHR43298">
    <property type="entry name" value="MULTIDRUG RESISTANCE PROTEIN NORM-RELATED"/>
    <property type="match status" value="1"/>
</dbReference>
<feature type="transmembrane region" description="Helical" evidence="13">
    <location>
        <begin position="174"/>
        <end position="194"/>
    </location>
</feature>
<dbReference type="GO" id="GO:0015297">
    <property type="term" value="F:antiporter activity"/>
    <property type="evidence" value="ECO:0007669"/>
    <property type="project" value="UniProtKB-KW"/>
</dbReference>
<evidence type="ECO:0000256" key="9">
    <source>
        <dbReference type="ARBA" id="ARBA00022989"/>
    </source>
</evidence>
<evidence type="ECO:0000256" key="8">
    <source>
        <dbReference type="ARBA" id="ARBA00022692"/>
    </source>
</evidence>
<name>A0A1Y4M167_9FIRM</name>
<dbReference type="CDD" id="cd13137">
    <property type="entry name" value="MATE_NorM_like"/>
    <property type="match status" value="1"/>
</dbReference>
<protein>
    <recommendedName>
        <fullName evidence="4">Probable multidrug resistance protein NorM</fullName>
    </recommendedName>
    <alternativeName>
        <fullName evidence="12">Multidrug-efflux transporter</fullName>
    </alternativeName>
</protein>
<evidence type="ECO:0000256" key="4">
    <source>
        <dbReference type="ARBA" id="ARBA00020268"/>
    </source>
</evidence>
<comment type="similarity">
    <text evidence="3">Belongs to the multi antimicrobial extrusion (MATE) (TC 2.A.66.1) family.</text>
</comment>
<keyword evidence="8 13" id="KW-0812">Transmembrane</keyword>
<dbReference type="RefSeq" id="WP_035401521.1">
    <property type="nucleotide sequence ID" value="NZ_CABKSV010000046.1"/>
</dbReference>
<keyword evidence="5" id="KW-0813">Transport</keyword>
<feature type="transmembrane region" description="Helical" evidence="13">
    <location>
        <begin position="110"/>
        <end position="130"/>
    </location>
</feature>
<evidence type="ECO:0000256" key="1">
    <source>
        <dbReference type="ARBA" id="ARBA00003408"/>
    </source>
</evidence>
<evidence type="ECO:0000256" key="6">
    <source>
        <dbReference type="ARBA" id="ARBA00022449"/>
    </source>
</evidence>
<dbReference type="GO" id="GO:0006811">
    <property type="term" value="P:monoatomic ion transport"/>
    <property type="evidence" value="ECO:0007669"/>
    <property type="project" value="UniProtKB-KW"/>
</dbReference>
<evidence type="ECO:0000256" key="10">
    <source>
        <dbReference type="ARBA" id="ARBA00023065"/>
    </source>
</evidence>
<dbReference type="EMBL" id="NFKM01000001">
    <property type="protein sequence ID" value="OUP61930.1"/>
    <property type="molecule type" value="Genomic_DNA"/>
</dbReference>
<evidence type="ECO:0000313" key="14">
    <source>
        <dbReference type="EMBL" id="OUP61930.1"/>
    </source>
</evidence>
<feature type="transmembrane region" description="Helical" evidence="13">
    <location>
        <begin position="136"/>
        <end position="153"/>
    </location>
</feature>
<feature type="transmembrane region" description="Helical" evidence="13">
    <location>
        <begin position="322"/>
        <end position="343"/>
    </location>
</feature>
<evidence type="ECO:0000256" key="12">
    <source>
        <dbReference type="ARBA" id="ARBA00031636"/>
    </source>
</evidence>
<feature type="transmembrane region" description="Helical" evidence="13">
    <location>
        <begin position="68"/>
        <end position="89"/>
    </location>
</feature>
<keyword evidence="11 13" id="KW-0472">Membrane</keyword>
<dbReference type="Proteomes" id="UP000195447">
    <property type="component" value="Unassembled WGS sequence"/>
</dbReference>
<feature type="transmembrane region" description="Helical" evidence="13">
    <location>
        <begin position="422"/>
        <end position="443"/>
    </location>
</feature>
<comment type="subcellular location">
    <subcellularLocation>
        <location evidence="2">Cell membrane</location>
        <topology evidence="2">Multi-pass membrane protein</topology>
    </subcellularLocation>
</comment>
<dbReference type="PANTHER" id="PTHR43298:SF2">
    <property type="entry name" value="FMN_FAD EXPORTER YEEO-RELATED"/>
    <property type="match status" value="1"/>
</dbReference>
<evidence type="ECO:0000256" key="13">
    <source>
        <dbReference type="SAM" id="Phobius"/>
    </source>
</evidence>
<dbReference type="InterPro" id="IPR048279">
    <property type="entry name" value="MdtK-like"/>
</dbReference>
<dbReference type="Pfam" id="PF01554">
    <property type="entry name" value="MatE"/>
    <property type="match status" value="2"/>
</dbReference>
<evidence type="ECO:0000313" key="15">
    <source>
        <dbReference type="Proteomes" id="UP000195447"/>
    </source>
</evidence>
<evidence type="ECO:0000256" key="7">
    <source>
        <dbReference type="ARBA" id="ARBA00022475"/>
    </source>
</evidence>
<proteinExistence type="inferred from homology"/>
<dbReference type="GO" id="GO:0042910">
    <property type="term" value="F:xenobiotic transmembrane transporter activity"/>
    <property type="evidence" value="ECO:0007669"/>
    <property type="project" value="InterPro"/>
</dbReference>
<gene>
    <name evidence="14" type="ORF">B5F14_00655</name>
</gene>
<dbReference type="InterPro" id="IPR002528">
    <property type="entry name" value="MATE_fam"/>
</dbReference>
<organism evidence="14 15">
    <name type="scientific">Faecalitalea cylindroides</name>
    <dbReference type="NCBI Taxonomy" id="39483"/>
    <lineage>
        <taxon>Bacteria</taxon>
        <taxon>Bacillati</taxon>
        <taxon>Bacillota</taxon>
        <taxon>Erysipelotrichia</taxon>
        <taxon>Erysipelotrichales</taxon>
        <taxon>Erysipelotrichaceae</taxon>
        <taxon>Faecalitalea</taxon>
    </lineage>
</organism>
<keyword evidence="6" id="KW-0050">Antiport</keyword>
<dbReference type="GO" id="GO:0005886">
    <property type="term" value="C:plasma membrane"/>
    <property type="evidence" value="ECO:0007669"/>
    <property type="project" value="UniProtKB-SubCell"/>
</dbReference>
<dbReference type="InterPro" id="IPR050222">
    <property type="entry name" value="MATE_MdtK"/>
</dbReference>
<sequence length="453" mass="49122">MNNQYLLKLRNGEKLSTSQQVKMILLLSLPAILSQVSSTVMQYIDASMVGSLGADASASIGLVSSTTWMFGGVAFAAITGFTVQVAHAIGAKDLLHARNIMKQGFIVGEIFVFILMIIGVSISFQLPIWLKGTESIQYSASMYFLFFALFLPFQQLNYLATGMLQASGNMKIPSLLNICMCFLDVVFNLFFIFYMDLGVMGASIGTGCSQLVISLCLCAFLFFKSDSLSLHKNEKMSWEQDTLKQALRIGLPVGLDRLVTSSAYVAFTRIVSPLGTIAIAANSFGITAESLCYMPGYGVQSAAVTLIGQSIGAKRHDLTYRLGVLTTILGIGLMTCSGLFMYFGSPLMMSLLSPDPSIVILGVQILQIEAFAEPMYGASIVVAGVLQGAGDTLSSSLMNLISMWCVRIPLAALLAGNYGLRGVWFAMALELNVRGILFLYRLFKKKWMSKLAN</sequence>
<keyword evidence="9 13" id="KW-1133">Transmembrane helix</keyword>
<keyword evidence="7" id="KW-1003">Cell membrane</keyword>
<accession>A0A1Y4M167</accession>
<evidence type="ECO:0000256" key="3">
    <source>
        <dbReference type="ARBA" id="ARBA00010199"/>
    </source>
</evidence>
<evidence type="ECO:0000256" key="2">
    <source>
        <dbReference type="ARBA" id="ARBA00004651"/>
    </source>
</evidence>
<evidence type="ECO:0000256" key="5">
    <source>
        <dbReference type="ARBA" id="ARBA00022448"/>
    </source>
</evidence>
<feature type="transmembrane region" description="Helical" evidence="13">
    <location>
        <begin position="200"/>
        <end position="223"/>
    </location>
</feature>
<comment type="caution">
    <text evidence="14">The sequence shown here is derived from an EMBL/GenBank/DDBJ whole genome shotgun (WGS) entry which is preliminary data.</text>
</comment>
<feature type="transmembrane region" description="Helical" evidence="13">
    <location>
        <begin position="21"/>
        <end position="44"/>
    </location>
</feature>
<reference evidence="15" key="1">
    <citation type="submission" date="2017-04" db="EMBL/GenBank/DDBJ databases">
        <title>Function of individual gut microbiota members based on whole genome sequencing of pure cultures obtained from chicken caecum.</title>
        <authorList>
            <person name="Medvecky M."/>
            <person name="Cejkova D."/>
            <person name="Polansky O."/>
            <person name="Karasova D."/>
            <person name="Kubasova T."/>
            <person name="Cizek A."/>
            <person name="Rychlik I."/>
        </authorList>
    </citation>
    <scope>NUCLEOTIDE SEQUENCE [LARGE SCALE GENOMIC DNA]</scope>
    <source>
        <strain evidence="15">An178</strain>
    </source>
</reference>
<keyword evidence="15" id="KW-1185">Reference proteome</keyword>
<evidence type="ECO:0000256" key="11">
    <source>
        <dbReference type="ARBA" id="ARBA00023136"/>
    </source>
</evidence>
<comment type="function">
    <text evidence="1">Multidrug efflux pump.</text>
</comment>
<keyword evidence="10" id="KW-0406">Ion transport</keyword>
<dbReference type="PIRSF" id="PIRSF006603">
    <property type="entry name" value="DinF"/>
    <property type="match status" value="1"/>
</dbReference>
<dbReference type="AlphaFoldDB" id="A0A1Y4M167"/>
<dbReference type="NCBIfam" id="TIGR00797">
    <property type="entry name" value="matE"/>
    <property type="match status" value="1"/>
</dbReference>